<dbReference type="PROSITE" id="PS01081">
    <property type="entry name" value="HTH_TETR_1"/>
    <property type="match status" value="1"/>
</dbReference>
<dbReference type="InterPro" id="IPR009057">
    <property type="entry name" value="Homeodomain-like_sf"/>
</dbReference>
<keyword evidence="3" id="KW-0804">Transcription</keyword>
<feature type="domain" description="HTH tetR-type" evidence="5">
    <location>
        <begin position="1"/>
        <end position="61"/>
    </location>
</feature>
<keyword evidence="7" id="KW-1185">Reference proteome</keyword>
<dbReference type="InterPro" id="IPR036271">
    <property type="entry name" value="Tet_transcr_reg_TetR-rel_C_sf"/>
</dbReference>
<reference evidence="6 7" key="1">
    <citation type="submission" date="2017-11" db="EMBL/GenBank/DDBJ databases">
        <title>Rhodohalobacter 15182 sp. nov., isolated from a salt lake.</title>
        <authorList>
            <person name="Han S."/>
        </authorList>
    </citation>
    <scope>NUCLEOTIDE SEQUENCE [LARGE SCALE GENOMIC DNA]</scope>
    <source>
        <strain evidence="6 7">15182</strain>
    </source>
</reference>
<name>A0A2N0VF34_9BACT</name>
<protein>
    <submittedName>
        <fullName evidence="6">TetR/AcrR family transcriptional regulator</fullName>
    </submittedName>
</protein>
<dbReference type="GO" id="GO:0003700">
    <property type="term" value="F:DNA-binding transcription factor activity"/>
    <property type="evidence" value="ECO:0007669"/>
    <property type="project" value="TreeGrafter"/>
</dbReference>
<dbReference type="SUPFAM" id="SSF48498">
    <property type="entry name" value="Tetracyclin repressor-like, C-terminal domain"/>
    <property type="match status" value="1"/>
</dbReference>
<keyword evidence="2 4" id="KW-0238">DNA-binding</keyword>
<dbReference type="AlphaFoldDB" id="A0A2N0VF34"/>
<dbReference type="Pfam" id="PF13305">
    <property type="entry name" value="TetR_C_33"/>
    <property type="match status" value="1"/>
</dbReference>
<dbReference type="EMBL" id="PISP01000005">
    <property type="protein sequence ID" value="PKD42809.1"/>
    <property type="molecule type" value="Genomic_DNA"/>
</dbReference>
<dbReference type="Gene3D" id="1.10.357.10">
    <property type="entry name" value="Tetracycline Repressor, domain 2"/>
    <property type="match status" value="1"/>
</dbReference>
<dbReference type="GO" id="GO:0000976">
    <property type="term" value="F:transcription cis-regulatory region binding"/>
    <property type="evidence" value="ECO:0007669"/>
    <property type="project" value="TreeGrafter"/>
</dbReference>
<organism evidence="6 7">
    <name type="scientific">Rhodohalobacter barkolensis</name>
    <dbReference type="NCBI Taxonomy" id="2053187"/>
    <lineage>
        <taxon>Bacteria</taxon>
        <taxon>Pseudomonadati</taxon>
        <taxon>Balneolota</taxon>
        <taxon>Balneolia</taxon>
        <taxon>Balneolales</taxon>
        <taxon>Balneolaceae</taxon>
        <taxon>Rhodohalobacter</taxon>
    </lineage>
</organism>
<evidence type="ECO:0000256" key="4">
    <source>
        <dbReference type="PROSITE-ProRule" id="PRU00335"/>
    </source>
</evidence>
<dbReference type="OrthoDB" id="6430772at2"/>
<evidence type="ECO:0000313" key="7">
    <source>
        <dbReference type="Proteomes" id="UP000233398"/>
    </source>
</evidence>
<feature type="DNA-binding region" description="H-T-H motif" evidence="4">
    <location>
        <begin position="24"/>
        <end position="43"/>
    </location>
</feature>
<dbReference type="PANTHER" id="PTHR30055:SF212">
    <property type="entry name" value="TETR-FAMILY FAMILY TRANSCRIPTIONAL REGULATOR"/>
    <property type="match status" value="1"/>
</dbReference>
<proteinExistence type="predicted"/>
<dbReference type="InterPro" id="IPR025996">
    <property type="entry name" value="MT1864/Rv1816-like_C"/>
</dbReference>
<sequence>MSLREEILEVSKELLLKHGFSKMSMRKIARKADVTATSIYLHFKNKDDLLLALVEESIANLTKVLRDALDEVASPVEQLESLADAYVGYALDNPQEYEIIYMVRPEEMPKYPKEKFQHIRQIYELLAGIIQRGKDQQLFDVEDPLVSAYTLWAQIHGVVSVILGKRLDTRISNERFLDLAKDHIIQGFIIQKTPA</sequence>
<dbReference type="RefSeq" id="WP_101074059.1">
    <property type="nucleotide sequence ID" value="NZ_PISP01000005.1"/>
</dbReference>
<evidence type="ECO:0000313" key="6">
    <source>
        <dbReference type="EMBL" id="PKD42809.1"/>
    </source>
</evidence>
<dbReference type="SUPFAM" id="SSF46689">
    <property type="entry name" value="Homeodomain-like"/>
    <property type="match status" value="1"/>
</dbReference>
<dbReference type="InterPro" id="IPR050109">
    <property type="entry name" value="HTH-type_TetR-like_transc_reg"/>
</dbReference>
<dbReference type="Pfam" id="PF00440">
    <property type="entry name" value="TetR_N"/>
    <property type="match status" value="1"/>
</dbReference>
<dbReference type="PRINTS" id="PR00455">
    <property type="entry name" value="HTHTETR"/>
</dbReference>
<keyword evidence="1" id="KW-0805">Transcription regulation</keyword>
<dbReference type="PROSITE" id="PS50977">
    <property type="entry name" value="HTH_TETR_2"/>
    <property type="match status" value="1"/>
</dbReference>
<gene>
    <name evidence="6" type="ORF">CWD77_13220</name>
</gene>
<evidence type="ECO:0000259" key="5">
    <source>
        <dbReference type="PROSITE" id="PS50977"/>
    </source>
</evidence>
<accession>A0A2N0VF34</accession>
<evidence type="ECO:0000256" key="3">
    <source>
        <dbReference type="ARBA" id="ARBA00023163"/>
    </source>
</evidence>
<evidence type="ECO:0000256" key="1">
    <source>
        <dbReference type="ARBA" id="ARBA00023015"/>
    </source>
</evidence>
<comment type="caution">
    <text evidence="6">The sequence shown here is derived from an EMBL/GenBank/DDBJ whole genome shotgun (WGS) entry which is preliminary data.</text>
</comment>
<dbReference type="InterPro" id="IPR001647">
    <property type="entry name" value="HTH_TetR"/>
</dbReference>
<dbReference type="PANTHER" id="PTHR30055">
    <property type="entry name" value="HTH-TYPE TRANSCRIPTIONAL REGULATOR RUTR"/>
    <property type="match status" value="1"/>
</dbReference>
<dbReference type="Proteomes" id="UP000233398">
    <property type="component" value="Unassembled WGS sequence"/>
</dbReference>
<dbReference type="InterPro" id="IPR023772">
    <property type="entry name" value="DNA-bd_HTH_TetR-type_CS"/>
</dbReference>
<evidence type="ECO:0000256" key="2">
    <source>
        <dbReference type="ARBA" id="ARBA00023125"/>
    </source>
</evidence>